<feature type="domain" description="Bacterial type II secretion system protein E" evidence="4">
    <location>
        <begin position="389"/>
        <end position="403"/>
    </location>
</feature>
<dbReference type="InterPro" id="IPR027417">
    <property type="entry name" value="P-loop_NTPase"/>
</dbReference>
<dbReference type="InterPro" id="IPR001482">
    <property type="entry name" value="T2SS/T4SS_dom"/>
</dbReference>
<keyword evidence="6" id="KW-1185">Reference proteome</keyword>
<dbReference type="Proteomes" id="UP000183371">
    <property type="component" value="Unassembled WGS sequence"/>
</dbReference>
<dbReference type="SUPFAM" id="SSF52540">
    <property type="entry name" value="P-loop containing nucleoside triphosphate hydrolases"/>
    <property type="match status" value="1"/>
</dbReference>
<dbReference type="GO" id="GO:0005524">
    <property type="term" value="F:ATP binding"/>
    <property type="evidence" value="ECO:0007669"/>
    <property type="project" value="UniProtKB-KW"/>
</dbReference>
<dbReference type="Pfam" id="PF00437">
    <property type="entry name" value="T2SSE"/>
    <property type="match status" value="1"/>
</dbReference>
<dbReference type="Gene3D" id="3.40.50.300">
    <property type="entry name" value="P-loop containing nucleotide triphosphate hydrolases"/>
    <property type="match status" value="1"/>
</dbReference>
<dbReference type="SUPFAM" id="SSF160246">
    <property type="entry name" value="EspE N-terminal domain-like"/>
    <property type="match status" value="1"/>
</dbReference>
<dbReference type="PANTHER" id="PTHR30258:SF29">
    <property type="entry name" value="MSHA PILUS ASSEMBLY ATPASE MSHE"/>
    <property type="match status" value="1"/>
</dbReference>
<keyword evidence="3" id="KW-0067">ATP-binding</keyword>
<dbReference type="CDD" id="cd01129">
    <property type="entry name" value="PulE-GspE-like"/>
    <property type="match status" value="1"/>
</dbReference>
<dbReference type="InterPro" id="IPR007831">
    <property type="entry name" value="T2SS_GspE_N"/>
</dbReference>
<evidence type="ECO:0000256" key="1">
    <source>
        <dbReference type="ARBA" id="ARBA00006611"/>
    </source>
</evidence>
<dbReference type="PANTHER" id="PTHR30258">
    <property type="entry name" value="TYPE II SECRETION SYSTEM PROTEIN GSPE-RELATED"/>
    <property type="match status" value="1"/>
</dbReference>
<protein>
    <submittedName>
        <fullName evidence="5">Type II secretion system protein E (GspE)</fullName>
    </submittedName>
</protein>
<dbReference type="InterPro" id="IPR037257">
    <property type="entry name" value="T2SS_E_N_sf"/>
</dbReference>
<accession>A0A1I7DZW9</accession>
<organism evidence="5 6">
    <name type="scientific">Pseudovibrio denitrificans</name>
    <dbReference type="NCBI Taxonomy" id="258256"/>
    <lineage>
        <taxon>Bacteria</taxon>
        <taxon>Pseudomonadati</taxon>
        <taxon>Pseudomonadota</taxon>
        <taxon>Alphaproteobacteria</taxon>
        <taxon>Hyphomicrobiales</taxon>
        <taxon>Stappiaceae</taxon>
        <taxon>Pseudovibrio</taxon>
    </lineage>
</organism>
<proteinExistence type="inferred from homology"/>
<evidence type="ECO:0000259" key="4">
    <source>
        <dbReference type="PROSITE" id="PS00662"/>
    </source>
</evidence>
<dbReference type="Gene3D" id="3.30.450.90">
    <property type="match status" value="1"/>
</dbReference>
<name>A0A1I7DZW9_9HYPH</name>
<dbReference type="GO" id="GO:0016887">
    <property type="term" value="F:ATP hydrolysis activity"/>
    <property type="evidence" value="ECO:0007669"/>
    <property type="project" value="TreeGrafter"/>
</dbReference>
<evidence type="ECO:0000256" key="3">
    <source>
        <dbReference type="ARBA" id="ARBA00022840"/>
    </source>
</evidence>
<sequence>MYKFDLKSLDCNDPSFFAQMYAALEFYEFLSVEEVERLKSASQSSSFRADKALIELGLLNEDELLRFWHLFLSLPTFVEEDLPEAPILPDLIPINYLLGSKVLPIRFEEQSLWLATNDPIDTKIRSSLEYLLDVNVKLVLASENQIQLGLQSLYFPEGVGIGTDGLGVGEQHGEDDIEQLRALANEGPVIKQVNNILASALVQGASDVHFEPDETVLNVRFRLDGRLELHDRLSLESAPSVLSRVKIMSGLDITERRVPQDGRVSLVLRGQSIDLRVSTLPAVHGESTVIRLLRKDENVTSWKQLGFSASIQESLKGLLSSQNGIILVTGPTGSGKSTTLYSALSHLNDSDKKLVSVEDPVEYRIKGVNQVQVHSEVGLTFANTLRSILRQDPDVIMVGEIRDLETAEIAMRASLTGHLVLSTLHTNSSVSAFTRLIDMGVAPYLVASCVRGVLSQRLVRRTCQTCKGSGSRGLESKCKDCRGSGYKGRTALCELVEVDEAIRDAITKGLSENEIFDLASGRGALSLMEDGVRAANENITSLEEVMSTVGSHTLETSAF</sequence>
<reference evidence="6" key="1">
    <citation type="submission" date="2016-10" db="EMBL/GenBank/DDBJ databases">
        <authorList>
            <person name="Varghese N."/>
            <person name="Submissions S."/>
        </authorList>
    </citation>
    <scope>NUCLEOTIDE SEQUENCE [LARGE SCALE GENOMIC DNA]</scope>
    <source>
        <strain evidence="6">DSM 17465</strain>
    </source>
</reference>
<dbReference type="SMART" id="SM00382">
    <property type="entry name" value="AAA"/>
    <property type="match status" value="1"/>
</dbReference>
<dbReference type="InterPro" id="IPR003593">
    <property type="entry name" value="AAA+_ATPase"/>
</dbReference>
<dbReference type="AlphaFoldDB" id="A0A1I7DZW9"/>
<evidence type="ECO:0000256" key="2">
    <source>
        <dbReference type="ARBA" id="ARBA00022741"/>
    </source>
</evidence>
<dbReference type="Pfam" id="PF05157">
    <property type="entry name" value="MshEN"/>
    <property type="match status" value="1"/>
</dbReference>
<dbReference type="RefSeq" id="WP_054785692.1">
    <property type="nucleotide sequence ID" value="NZ_FPBD01000015.1"/>
</dbReference>
<evidence type="ECO:0000313" key="6">
    <source>
        <dbReference type="Proteomes" id="UP000183371"/>
    </source>
</evidence>
<dbReference type="EMBL" id="FPBD01000015">
    <property type="protein sequence ID" value="SFU17218.1"/>
    <property type="molecule type" value="Genomic_DNA"/>
</dbReference>
<comment type="similarity">
    <text evidence="1">Belongs to the GSP E family.</text>
</comment>
<gene>
    <name evidence="5" type="ORF">SAMN05444141_11510</name>
</gene>
<dbReference type="Gene3D" id="3.30.300.160">
    <property type="entry name" value="Type II secretion system, protein E, N-terminal domain"/>
    <property type="match status" value="1"/>
</dbReference>
<dbReference type="PROSITE" id="PS00662">
    <property type="entry name" value="T2SP_E"/>
    <property type="match status" value="1"/>
</dbReference>
<evidence type="ECO:0000313" key="5">
    <source>
        <dbReference type="EMBL" id="SFU17218.1"/>
    </source>
</evidence>
<keyword evidence="2" id="KW-0547">Nucleotide-binding</keyword>
<dbReference type="GO" id="GO:0005886">
    <property type="term" value="C:plasma membrane"/>
    <property type="evidence" value="ECO:0007669"/>
    <property type="project" value="TreeGrafter"/>
</dbReference>